<evidence type="ECO:0000313" key="2">
    <source>
        <dbReference type="Proteomes" id="UP000032142"/>
    </source>
</evidence>
<organism evidence="1 2">
    <name type="scientific">Gossypium arboreum</name>
    <name type="common">Tree cotton</name>
    <name type="synonym">Gossypium nanking</name>
    <dbReference type="NCBI Taxonomy" id="29729"/>
    <lineage>
        <taxon>Eukaryota</taxon>
        <taxon>Viridiplantae</taxon>
        <taxon>Streptophyta</taxon>
        <taxon>Embryophyta</taxon>
        <taxon>Tracheophyta</taxon>
        <taxon>Spermatophyta</taxon>
        <taxon>Magnoliopsida</taxon>
        <taxon>eudicotyledons</taxon>
        <taxon>Gunneridae</taxon>
        <taxon>Pentapetalae</taxon>
        <taxon>rosids</taxon>
        <taxon>malvids</taxon>
        <taxon>Malvales</taxon>
        <taxon>Malvaceae</taxon>
        <taxon>Malvoideae</taxon>
        <taxon>Gossypium</taxon>
    </lineage>
</organism>
<dbReference type="AlphaFoldDB" id="A0A0B0NDA8"/>
<gene>
    <name evidence="1" type="ORF">F383_12414</name>
</gene>
<sequence length="25" mass="2897">MLVNHTLSMSCRLKCFQDLSPCKKL</sequence>
<protein>
    <submittedName>
        <fullName evidence="1">Uncharacterized protein</fullName>
    </submittedName>
</protein>
<reference evidence="2" key="1">
    <citation type="submission" date="2014-09" db="EMBL/GenBank/DDBJ databases">
        <authorList>
            <person name="Mudge J."/>
            <person name="Ramaraj T."/>
            <person name="Lindquist I.E."/>
            <person name="Bharti A.K."/>
            <person name="Sundararajan A."/>
            <person name="Cameron C.T."/>
            <person name="Woodward J.E."/>
            <person name="May G.D."/>
            <person name="Brubaker C."/>
            <person name="Broadhvest J."/>
            <person name="Wilkins T.A."/>
        </authorList>
    </citation>
    <scope>NUCLEOTIDE SEQUENCE</scope>
    <source>
        <strain evidence="2">cv. AKA8401</strain>
    </source>
</reference>
<proteinExistence type="predicted"/>
<dbReference type="EMBL" id="KN394383">
    <property type="protein sequence ID" value="KHG10672.1"/>
    <property type="molecule type" value="Genomic_DNA"/>
</dbReference>
<keyword evidence="2" id="KW-1185">Reference proteome</keyword>
<evidence type="ECO:0000313" key="1">
    <source>
        <dbReference type="EMBL" id="KHG10672.1"/>
    </source>
</evidence>
<dbReference type="Proteomes" id="UP000032142">
    <property type="component" value="Unassembled WGS sequence"/>
</dbReference>
<accession>A0A0B0NDA8</accession>
<name>A0A0B0NDA8_GOSAR</name>